<feature type="compositionally biased region" description="Acidic residues" evidence="1">
    <location>
        <begin position="291"/>
        <end position="300"/>
    </location>
</feature>
<evidence type="ECO:0000313" key="4">
    <source>
        <dbReference type="Proteomes" id="UP000324974"/>
    </source>
</evidence>
<evidence type="ECO:0000256" key="1">
    <source>
        <dbReference type="SAM" id="MobiDB-lite"/>
    </source>
</evidence>
<keyword evidence="2" id="KW-0732">Signal</keyword>
<dbReference type="Proteomes" id="UP000324974">
    <property type="component" value="Chromosome"/>
</dbReference>
<dbReference type="KEGG" id="lrs:PX52LOC_02618"/>
<proteinExistence type="predicted"/>
<evidence type="ECO:0000256" key="2">
    <source>
        <dbReference type="SAM" id="SignalP"/>
    </source>
</evidence>
<accession>A0A5C1ABX9</accession>
<dbReference type="AlphaFoldDB" id="A0A5C1ABX9"/>
<dbReference type="InterPro" id="IPR008930">
    <property type="entry name" value="Terpenoid_cyclase/PrenylTrfase"/>
</dbReference>
<feature type="signal peptide" evidence="2">
    <location>
        <begin position="1"/>
        <end position="19"/>
    </location>
</feature>
<keyword evidence="4" id="KW-1185">Reference proteome</keyword>
<dbReference type="OrthoDB" id="231581at2"/>
<evidence type="ECO:0000313" key="3">
    <source>
        <dbReference type="EMBL" id="QEL15683.1"/>
    </source>
</evidence>
<gene>
    <name evidence="3" type="ORF">PX52LOC_02618</name>
</gene>
<protein>
    <submittedName>
        <fullName evidence="3">HEAT repeat domain-containing protein</fullName>
    </submittedName>
</protein>
<feature type="chain" id="PRO_5022890720" evidence="2">
    <location>
        <begin position="20"/>
        <end position="621"/>
    </location>
</feature>
<dbReference type="SUPFAM" id="SSF48239">
    <property type="entry name" value="Terpenoid cyclases/Protein prenyltransferases"/>
    <property type="match status" value="2"/>
</dbReference>
<reference evidence="4" key="1">
    <citation type="submission" date="2019-08" db="EMBL/GenBank/DDBJ databases">
        <title>Limnoglobus roseus gen. nov., sp. nov., a novel freshwater planctomycete with a giant genome from the family Gemmataceae.</title>
        <authorList>
            <person name="Kulichevskaya I.S."/>
            <person name="Naumoff D.G."/>
            <person name="Miroshnikov K."/>
            <person name="Ivanova A."/>
            <person name="Philippov D.A."/>
            <person name="Hakobyan A."/>
            <person name="Rijpstra I.C."/>
            <person name="Sinninghe Damste J.S."/>
            <person name="Liesack W."/>
            <person name="Dedysh S.N."/>
        </authorList>
    </citation>
    <scope>NUCLEOTIDE SEQUENCE [LARGE SCALE GENOMIC DNA]</scope>
    <source>
        <strain evidence="4">PX52</strain>
    </source>
</reference>
<dbReference type="Gene3D" id="1.50.10.20">
    <property type="match status" value="1"/>
</dbReference>
<dbReference type="EMBL" id="CP042425">
    <property type="protein sequence ID" value="QEL15683.1"/>
    <property type="molecule type" value="Genomic_DNA"/>
</dbReference>
<name>A0A5C1ABX9_9BACT</name>
<sequence length="621" mass="65906">MSRLCLVLALATVGLPATGAVDKQKNDAALKKGVEFLKQHLNETAHGTGVPALVGLAMLEGDVPKTDPAIVSITRALREGGPGETKTYNLALSVLFLDKHNDPNDVPLIQLLGARLIVGQTNFGGWGYNCFPEVPAAEQARLASALRPTGAGGLHPEAAAILRLGRAGNAASEGGDDNSNTQFGLIGTWVAQRRGVPASPAITAVDTRFLRTQSPTDHGWSYNASTSGASSTPAMTCAGLLGLAVGKANDEARKAGRKLVGEGNPKPKAKEDDDPFYNPPARNEKPKKEEEAEDDPEEDDQPKKKPLTIRDMAIERALQALGRVLKQGSGGASAGTRGGVDDLYFLWSLERVAVAYGLDTIGDVDWYEWGTKSLLATQGADGSWPGGNDGTVVNTAFAVLFLKKSNLVADLTRQINGKIKDPGNGELRGSRGGPLAIAAFGRKIDVNTDGAPDPTSPNVGKVRGLSEADRIANGLLAKQSDTKWDGKLKAVRDGKGGQNTAGLAQAIPLLPDKRMIEARAALADRLTRMTAATLKAMLADRDAELRRAACLAVAMKDEKSLTLDLIDRVTDIDDIVVRATRASLKAMFNKDLGPPTGSNDERKRIALDEWKSWYTREGPKP</sequence>
<organism evidence="3 4">
    <name type="scientific">Limnoglobus roseus</name>
    <dbReference type="NCBI Taxonomy" id="2598579"/>
    <lineage>
        <taxon>Bacteria</taxon>
        <taxon>Pseudomonadati</taxon>
        <taxon>Planctomycetota</taxon>
        <taxon>Planctomycetia</taxon>
        <taxon>Gemmatales</taxon>
        <taxon>Gemmataceae</taxon>
        <taxon>Limnoglobus</taxon>
    </lineage>
</organism>
<feature type="region of interest" description="Disordered" evidence="1">
    <location>
        <begin position="256"/>
        <end position="308"/>
    </location>
</feature>
<dbReference type="RefSeq" id="WP_149110477.1">
    <property type="nucleotide sequence ID" value="NZ_CP042425.1"/>
</dbReference>